<dbReference type="Gene3D" id="3.40.50.1820">
    <property type="entry name" value="alpha/beta hydrolase"/>
    <property type="match status" value="2"/>
</dbReference>
<dbReference type="Pfam" id="PF07859">
    <property type="entry name" value="Abhydrolase_3"/>
    <property type="match status" value="1"/>
</dbReference>
<dbReference type="PANTHER" id="PTHR48081:SF8">
    <property type="entry name" value="ALPHA_BETA HYDROLASE FOLD-3 DOMAIN-CONTAINING PROTEIN-RELATED"/>
    <property type="match status" value="1"/>
</dbReference>
<dbReference type="GO" id="GO:0016787">
    <property type="term" value="F:hydrolase activity"/>
    <property type="evidence" value="ECO:0007669"/>
    <property type="project" value="UniProtKB-KW"/>
</dbReference>
<sequence length="441" mass="49489">MQIDYAMMGGAAICLLAPNPSRMTEDIDLVIHVDERGITADDLTTHLLKIIPRRVRPLKTFSPEWILREKILSQHQRQGNKADVDIRDAIQILFITTPGKPELDFDSDLSLAEALLTLIRKRPDQERSFEAENTMQCRFWELDDSTFTHSHPALRIIKDAIFARNLPLHTRFHLLLLQPIILLTYTIEWTISRKFPHSEEILIPLKRAPGQSVRAIIYIPKSAALALPGKKVPLHLNIHGGAFLGGLPEGSARFCAELAEKSGAVVVSTAYRYAPVHTFPDAHEDVQDVVEYLTQNAERLWNADTRIFTVSGFSVGGNLALAVAQGLAGTEFEVRGSTTFYAVNMLFIIGGVDILRNETTTMTERLQAEAEAINRSRQVSKTTERPDGTAVVVRTDVYEGQIHGWLEMPSFAIDVNTRTKAFDDAIKFLRHVHQAYGFENE</sequence>
<dbReference type="EMBL" id="JPOX01000019">
    <property type="protein sequence ID" value="KFX46427.1"/>
    <property type="molecule type" value="Genomic_DNA"/>
</dbReference>
<accession>A0A093V1L9</accession>
<dbReference type="PANTHER" id="PTHR48081">
    <property type="entry name" value="AB HYDROLASE SUPERFAMILY PROTEIN C4A8.06C"/>
    <property type="match status" value="1"/>
</dbReference>
<dbReference type="eggNOG" id="KOG1515">
    <property type="taxonomic scope" value="Eukaryota"/>
</dbReference>
<comment type="caution">
    <text evidence="3">The sequence shown here is derived from an EMBL/GenBank/DDBJ whole genome shotgun (WGS) entry which is preliminary data.</text>
</comment>
<evidence type="ECO:0000256" key="1">
    <source>
        <dbReference type="ARBA" id="ARBA00022801"/>
    </source>
</evidence>
<dbReference type="InterPro" id="IPR050300">
    <property type="entry name" value="GDXG_lipolytic_enzyme"/>
</dbReference>
<protein>
    <submittedName>
        <fullName evidence="3">Putative carboxylesterase 18</fullName>
    </submittedName>
</protein>
<name>A0A093V1L9_TALMA</name>
<dbReference type="InterPro" id="IPR029058">
    <property type="entry name" value="AB_hydrolase_fold"/>
</dbReference>
<evidence type="ECO:0000259" key="2">
    <source>
        <dbReference type="Pfam" id="PF07859"/>
    </source>
</evidence>
<dbReference type="AlphaFoldDB" id="A0A093V1L9"/>
<evidence type="ECO:0000313" key="3">
    <source>
        <dbReference type="EMBL" id="KFX46427.1"/>
    </source>
</evidence>
<gene>
    <name evidence="3" type="ORF">GQ26_0191550</name>
</gene>
<keyword evidence="1" id="KW-0378">Hydrolase</keyword>
<dbReference type="InterPro" id="IPR013094">
    <property type="entry name" value="AB_hydrolase_3"/>
</dbReference>
<proteinExistence type="predicted"/>
<feature type="domain" description="Alpha/beta hydrolase fold-3" evidence="2">
    <location>
        <begin position="236"/>
        <end position="343"/>
    </location>
</feature>
<dbReference type="HOGENOM" id="CLU_621392_0_0_1"/>
<reference evidence="3" key="1">
    <citation type="journal article" date="2014" name="PLoS Genet.">
        <title>Signature Gene Expression Reveals Novel Clues to the Molecular Mechanisms of Dimorphic Transition in Penicillium marneffei.</title>
        <authorList>
            <person name="Yang E."/>
            <person name="Wang G."/>
            <person name="Cai J."/>
            <person name="Woo P.C."/>
            <person name="Lau S.K."/>
            <person name="Yuen K.-Y."/>
            <person name="Chow W.-N."/>
            <person name="Lin X."/>
        </authorList>
    </citation>
    <scope>NUCLEOTIDE SEQUENCE [LARGE SCALE GENOMIC DNA]</scope>
    <source>
        <strain evidence="3">PM1</strain>
    </source>
</reference>
<organism evidence="3">
    <name type="scientific">Talaromyces marneffei PM1</name>
    <dbReference type="NCBI Taxonomy" id="1077442"/>
    <lineage>
        <taxon>Eukaryota</taxon>
        <taxon>Fungi</taxon>
        <taxon>Dikarya</taxon>
        <taxon>Ascomycota</taxon>
        <taxon>Pezizomycotina</taxon>
        <taxon>Eurotiomycetes</taxon>
        <taxon>Eurotiomycetidae</taxon>
        <taxon>Eurotiales</taxon>
        <taxon>Trichocomaceae</taxon>
        <taxon>Talaromyces</taxon>
        <taxon>Talaromyces sect. Talaromyces</taxon>
    </lineage>
</organism>
<dbReference type="SUPFAM" id="SSF53474">
    <property type="entry name" value="alpha/beta-Hydrolases"/>
    <property type="match status" value="1"/>
</dbReference>